<dbReference type="Proteomes" id="UP000078200">
    <property type="component" value="Unassembled WGS sequence"/>
</dbReference>
<dbReference type="STRING" id="7395.A0A1A9VIT3"/>
<organism evidence="5 6">
    <name type="scientific">Glossina austeni</name>
    <name type="common">Savannah tsetse fly</name>
    <dbReference type="NCBI Taxonomy" id="7395"/>
    <lineage>
        <taxon>Eukaryota</taxon>
        <taxon>Metazoa</taxon>
        <taxon>Ecdysozoa</taxon>
        <taxon>Arthropoda</taxon>
        <taxon>Hexapoda</taxon>
        <taxon>Insecta</taxon>
        <taxon>Pterygota</taxon>
        <taxon>Neoptera</taxon>
        <taxon>Endopterygota</taxon>
        <taxon>Diptera</taxon>
        <taxon>Brachycera</taxon>
        <taxon>Muscomorpha</taxon>
        <taxon>Hippoboscoidea</taxon>
        <taxon>Glossinidae</taxon>
        <taxon>Glossina</taxon>
    </lineage>
</organism>
<evidence type="ECO:0000313" key="5">
    <source>
        <dbReference type="EnsemblMetazoa" id="GAUT038826-PA"/>
    </source>
</evidence>
<evidence type="ECO:0000256" key="4">
    <source>
        <dbReference type="SAM" id="SignalP"/>
    </source>
</evidence>
<evidence type="ECO:0000256" key="2">
    <source>
        <dbReference type="PROSITE-ProRule" id="PRU00497"/>
    </source>
</evidence>
<dbReference type="InterPro" id="IPR050468">
    <property type="entry name" value="Cuticle_Struct_Prot"/>
</dbReference>
<dbReference type="PANTHER" id="PTHR10380:SF196">
    <property type="entry name" value="CUTICULAR PROTEIN 72EA"/>
    <property type="match status" value="1"/>
</dbReference>
<dbReference type="Pfam" id="PF00379">
    <property type="entry name" value="Chitin_bind_4"/>
    <property type="match status" value="1"/>
</dbReference>
<protein>
    <recommendedName>
        <fullName evidence="7">Cuticle protein 6</fullName>
    </recommendedName>
</protein>
<proteinExistence type="predicted"/>
<reference evidence="5" key="1">
    <citation type="submission" date="2020-05" db="UniProtKB">
        <authorList>
            <consortium name="EnsemblMetazoa"/>
        </authorList>
    </citation>
    <scope>IDENTIFICATION</scope>
    <source>
        <strain evidence="5">TTRI</strain>
    </source>
</reference>
<evidence type="ECO:0000256" key="3">
    <source>
        <dbReference type="SAM" id="MobiDB-lite"/>
    </source>
</evidence>
<name>A0A1A9VIT3_GLOAU</name>
<feature type="region of interest" description="Disordered" evidence="3">
    <location>
        <begin position="106"/>
        <end position="125"/>
    </location>
</feature>
<dbReference type="InterPro" id="IPR000618">
    <property type="entry name" value="Insect_cuticle"/>
</dbReference>
<dbReference type="AlphaFoldDB" id="A0A1A9VIT3"/>
<keyword evidence="1 2" id="KW-0193">Cuticle</keyword>
<keyword evidence="6" id="KW-1185">Reference proteome</keyword>
<keyword evidence="4" id="KW-0732">Signal</keyword>
<feature type="chain" id="PRO_5012294631" description="Cuticle protein 6" evidence="4">
    <location>
        <begin position="16"/>
        <end position="278"/>
    </location>
</feature>
<dbReference type="PROSITE" id="PS51155">
    <property type="entry name" value="CHIT_BIND_RR_2"/>
    <property type="match status" value="1"/>
</dbReference>
<accession>A0A1A9VIT3</accession>
<dbReference type="EnsemblMetazoa" id="GAUT038826-RA">
    <property type="protein sequence ID" value="GAUT038826-PA"/>
    <property type="gene ID" value="GAUT038826"/>
</dbReference>
<evidence type="ECO:0000313" key="6">
    <source>
        <dbReference type="Proteomes" id="UP000078200"/>
    </source>
</evidence>
<evidence type="ECO:0008006" key="7">
    <source>
        <dbReference type="Google" id="ProtNLM"/>
    </source>
</evidence>
<feature type="signal peptide" evidence="4">
    <location>
        <begin position="1"/>
        <end position="15"/>
    </location>
</feature>
<evidence type="ECO:0000256" key="1">
    <source>
        <dbReference type="ARBA" id="ARBA00022460"/>
    </source>
</evidence>
<dbReference type="InterPro" id="IPR031311">
    <property type="entry name" value="CHIT_BIND_RR_consensus"/>
</dbReference>
<dbReference type="VEuPathDB" id="VectorBase:GAUT038826"/>
<dbReference type="PROSITE" id="PS00233">
    <property type="entry name" value="CHIT_BIND_RR_1"/>
    <property type="match status" value="1"/>
</dbReference>
<dbReference type="PANTHER" id="PTHR10380">
    <property type="entry name" value="CUTICLE PROTEIN"/>
    <property type="match status" value="1"/>
</dbReference>
<sequence length="278" mass="30765">MRFFVLCAFFTLAAASKTHFLPVTTSSQLLLLNNNPLVQAPPVTEYREQDSKGFYSYGYKGDSSAKAEYSTTDGSSKGFYSYVDSDGKLQTVKYEAGRNQGFQATATNLPTAPMDTNRPPEPVKDTPEVELAKQAHFEAYREAALKAALHPDTGAELNEGNDYNLAGEQPQSRLNVELQQNTRDLLINHLTNRRPLALLREETRPALLTSSSYESLRLPSSSYHYHVSQPSAQYTVGSPTVLTTLPRIESIHLTNQQPLPLSVGSSYLTQRLSDKSVV</sequence>
<dbReference type="GO" id="GO:0008010">
    <property type="term" value="F:structural constituent of chitin-based larval cuticle"/>
    <property type="evidence" value="ECO:0007669"/>
    <property type="project" value="TreeGrafter"/>
</dbReference>
<dbReference type="GO" id="GO:0062129">
    <property type="term" value="C:chitin-based extracellular matrix"/>
    <property type="evidence" value="ECO:0007669"/>
    <property type="project" value="TreeGrafter"/>
</dbReference>